<dbReference type="Proteomes" id="UP000559256">
    <property type="component" value="Unassembled WGS sequence"/>
</dbReference>
<keyword evidence="3" id="KW-1185">Reference proteome</keyword>
<dbReference type="Pfam" id="PF06985">
    <property type="entry name" value="HET"/>
    <property type="match status" value="1"/>
</dbReference>
<protein>
    <recommendedName>
        <fullName evidence="1">Heterokaryon incompatibility domain-containing protein</fullName>
    </recommendedName>
</protein>
<dbReference type="PANTHER" id="PTHR10622">
    <property type="entry name" value="HET DOMAIN-CONTAINING PROTEIN"/>
    <property type="match status" value="1"/>
</dbReference>
<evidence type="ECO:0000313" key="2">
    <source>
        <dbReference type="EMBL" id="KAF5341515.1"/>
    </source>
</evidence>
<comment type="caution">
    <text evidence="2">The sequence shown here is derived from an EMBL/GenBank/DDBJ whole genome shotgun (WGS) entry which is preliminary data.</text>
</comment>
<evidence type="ECO:0000259" key="1">
    <source>
        <dbReference type="Pfam" id="PF06985"/>
    </source>
</evidence>
<feature type="domain" description="Heterokaryon incompatibility" evidence="1">
    <location>
        <begin position="21"/>
        <end position="110"/>
    </location>
</feature>
<reference evidence="2 3" key="1">
    <citation type="journal article" date="2020" name="ISME J.">
        <title>Uncovering the hidden diversity of litter-decomposition mechanisms in mushroom-forming fungi.</title>
        <authorList>
            <person name="Floudas D."/>
            <person name="Bentzer J."/>
            <person name="Ahren D."/>
            <person name="Johansson T."/>
            <person name="Persson P."/>
            <person name="Tunlid A."/>
        </authorList>
    </citation>
    <scope>NUCLEOTIDE SEQUENCE [LARGE SCALE GENOMIC DNA]</scope>
    <source>
        <strain evidence="2 3">CBS 291.85</strain>
    </source>
</reference>
<gene>
    <name evidence="2" type="ORF">D9758_012585</name>
</gene>
<dbReference type="PANTHER" id="PTHR10622:SF10">
    <property type="entry name" value="HET DOMAIN-CONTAINING PROTEIN"/>
    <property type="match status" value="1"/>
</dbReference>
<accession>A0A8H5FLE6</accession>
<dbReference type="AlphaFoldDB" id="A0A8H5FLE6"/>
<sequence>MRLLNTKTFNVQEFYVSIPRYAILSHTWGEGEVSFQDIQSLEVARDKPGFHKVENARARARRYKFEWIWIDSCCINKESSAELSEAINSMFQYYEDAGVCYVYLSDVSGTYHPRNPKSHFRGGRWFTRGWTLQELLAPKDVVFLDNSWKRIGTRWSLRDIVSLATANTVSLRGCHGLQTGVQQGQRTERIA</sequence>
<dbReference type="EMBL" id="JAACJM010000162">
    <property type="protein sequence ID" value="KAF5341515.1"/>
    <property type="molecule type" value="Genomic_DNA"/>
</dbReference>
<proteinExistence type="predicted"/>
<dbReference type="OrthoDB" id="5122891at2759"/>
<evidence type="ECO:0000313" key="3">
    <source>
        <dbReference type="Proteomes" id="UP000559256"/>
    </source>
</evidence>
<dbReference type="InterPro" id="IPR010730">
    <property type="entry name" value="HET"/>
</dbReference>
<name>A0A8H5FLE6_9AGAR</name>
<organism evidence="2 3">
    <name type="scientific">Tetrapyrgos nigripes</name>
    <dbReference type="NCBI Taxonomy" id="182062"/>
    <lineage>
        <taxon>Eukaryota</taxon>
        <taxon>Fungi</taxon>
        <taxon>Dikarya</taxon>
        <taxon>Basidiomycota</taxon>
        <taxon>Agaricomycotina</taxon>
        <taxon>Agaricomycetes</taxon>
        <taxon>Agaricomycetidae</taxon>
        <taxon>Agaricales</taxon>
        <taxon>Marasmiineae</taxon>
        <taxon>Marasmiaceae</taxon>
        <taxon>Tetrapyrgos</taxon>
    </lineage>
</organism>